<keyword evidence="1" id="KW-0677">Repeat</keyword>
<keyword evidence="2" id="KW-0040">ANK repeat</keyword>
<dbReference type="InterPro" id="IPR002885">
    <property type="entry name" value="PPR_rpt"/>
</dbReference>
<reference evidence="6 7" key="1">
    <citation type="submission" date="2016-02" db="EMBL/GenBank/DDBJ databases">
        <title>Genome analysis of coral dinoflagellate symbionts highlights evolutionary adaptations to a symbiotic lifestyle.</title>
        <authorList>
            <person name="Aranda M."/>
            <person name="Li Y."/>
            <person name="Liew Y.J."/>
            <person name="Baumgarten S."/>
            <person name="Simakov O."/>
            <person name="Wilson M."/>
            <person name="Piel J."/>
            <person name="Ashoor H."/>
            <person name="Bougouffa S."/>
            <person name="Bajic V.B."/>
            <person name="Ryu T."/>
            <person name="Ravasi T."/>
            <person name="Bayer T."/>
            <person name="Micklem G."/>
            <person name="Kim H."/>
            <person name="Bhak J."/>
            <person name="Lajeunesse T.C."/>
            <person name="Voolstra C.R."/>
        </authorList>
    </citation>
    <scope>NUCLEOTIDE SEQUENCE [LARGE SCALE GENOMIC DNA]</scope>
    <source>
        <strain evidence="6 7">CCMP2467</strain>
    </source>
</reference>
<name>A0A1Q9DZC9_SYMMI</name>
<feature type="repeat" description="PPR" evidence="3">
    <location>
        <begin position="694"/>
        <end position="728"/>
    </location>
</feature>
<keyword evidence="7" id="KW-1185">Reference proteome</keyword>
<dbReference type="PANTHER" id="PTHR47447">
    <property type="entry name" value="OS03G0856100 PROTEIN"/>
    <property type="match status" value="1"/>
</dbReference>
<feature type="region of interest" description="Disordered" evidence="4">
    <location>
        <begin position="2517"/>
        <end position="2548"/>
    </location>
</feature>
<dbReference type="Pfam" id="PF01535">
    <property type="entry name" value="PPR"/>
    <property type="match status" value="3"/>
</dbReference>
<gene>
    <name evidence="6" type="ORF">AK812_SmicGene16845</name>
</gene>
<proteinExistence type="predicted"/>
<feature type="region of interest" description="Disordered" evidence="4">
    <location>
        <begin position="2622"/>
        <end position="2649"/>
    </location>
</feature>
<evidence type="ECO:0000256" key="5">
    <source>
        <dbReference type="SAM" id="SignalP"/>
    </source>
</evidence>
<dbReference type="Gene3D" id="1.25.40.10">
    <property type="entry name" value="Tetratricopeptide repeat domain"/>
    <property type="match status" value="4"/>
</dbReference>
<evidence type="ECO:0000313" key="7">
    <source>
        <dbReference type="Proteomes" id="UP000186817"/>
    </source>
</evidence>
<dbReference type="InterPro" id="IPR011990">
    <property type="entry name" value="TPR-like_helical_dom_sf"/>
</dbReference>
<dbReference type="InterPro" id="IPR002110">
    <property type="entry name" value="Ankyrin_rpt"/>
</dbReference>
<feature type="signal peptide" evidence="5">
    <location>
        <begin position="1"/>
        <end position="16"/>
    </location>
</feature>
<evidence type="ECO:0000313" key="6">
    <source>
        <dbReference type="EMBL" id="OLQ00489.1"/>
    </source>
</evidence>
<protein>
    <submittedName>
        <fullName evidence="6">Pentatricopeptide repeat-containing protein, chloroplastic</fullName>
    </submittedName>
</protein>
<dbReference type="Pfam" id="PF12796">
    <property type="entry name" value="Ank_2"/>
    <property type="match status" value="1"/>
</dbReference>
<accession>A0A1Q9DZC9</accession>
<feature type="repeat" description="PPR" evidence="3">
    <location>
        <begin position="840"/>
        <end position="870"/>
    </location>
</feature>
<comment type="caution">
    <text evidence="6">The sequence shown here is derived from an EMBL/GenBank/DDBJ whole genome shotgun (WGS) entry which is preliminary data.</text>
</comment>
<evidence type="ECO:0000256" key="3">
    <source>
        <dbReference type="PROSITE-ProRule" id="PRU00708"/>
    </source>
</evidence>
<feature type="repeat" description="ANK" evidence="2">
    <location>
        <begin position="489"/>
        <end position="521"/>
    </location>
</feature>
<evidence type="ECO:0000256" key="1">
    <source>
        <dbReference type="ARBA" id="ARBA00022737"/>
    </source>
</evidence>
<evidence type="ECO:0000256" key="4">
    <source>
        <dbReference type="SAM" id="MobiDB-lite"/>
    </source>
</evidence>
<dbReference type="PROSITE" id="PS51375">
    <property type="entry name" value="PPR"/>
    <property type="match status" value="3"/>
</dbReference>
<dbReference type="PROSITE" id="PS50297">
    <property type="entry name" value="ANK_REP_REGION"/>
    <property type="match status" value="2"/>
</dbReference>
<feature type="repeat" description="ANK" evidence="2">
    <location>
        <begin position="455"/>
        <end position="487"/>
    </location>
</feature>
<feature type="repeat" description="PPR" evidence="3">
    <location>
        <begin position="914"/>
        <end position="948"/>
    </location>
</feature>
<dbReference type="OrthoDB" id="420271at2759"/>
<dbReference type="SMART" id="SM00248">
    <property type="entry name" value="ANK"/>
    <property type="match status" value="4"/>
</dbReference>
<dbReference type="PANTHER" id="PTHR47447:SF17">
    <property type="entry name" value="OS12G0638900 PROTEIN"/>
    <property type="match status" value="1"/>
</dbReference>
<evidence type="ECO:0000256" key="2">
    <source>
        <dbReference type="PROSITE-ProRule" id="PRU00023"/>
    </source>
</evidence>
<feature type="repeat" description="ANK" evidence="2">
    <location>
        <begin position="522"/>
        <end position="554"/>
    </location>
</feature>
<keyword evidence="5" id="KW-0732">Signal</keyword>
<dbReference type="PROSITE" id="PS50088">
    <property type="entry name" value="ANK_REPEAT"/>
    <property type="match status" value="3"/>
</dbReference>
<dbReference type="EMBL" id="LSRX01000326">
    <property type="protein sequence ID" value="OLQ00489.1"/>
    <property type="molecule type" value="Genomic_DNA"/>
</dbReference>
<dbReference type="Gene3D" id="1.25.40.20">
    <property type="entry name" value="Ankyrin repeat-containing domain"/>
    <property type="match status" value="1"/>
</dbReference>
<sequence length="2907" mass="318338">MTAICWATFFLPGTSGTGPTDHELRSRYSGETFDVCFCDGGCTVTANWFKVGQLRFAPFQPVSAASNVSVLQDEFILEYMNTPGTFGFYRPWVDYGVMGLQEGGALKLVSDPDLTMTDEGCVSAEYSRTLVDPNTMTIQNAATAYSGKNNAAADVNKLMFNNAIMANTIIVNQAGFVAVCYCARPVDDTPGVCAHDQWVMVNRLTIRGPGPGQSWTVSTNVVFRIEYSGFGLAKDDKVRIIPATSQCSDVNGNPRAAWGVTSIKVGCPHPCSEVGEINDVLNGDISVGVLSSDSYMCDIQNEGCRTNDIKAVTVMDEFTTELEFEASSTLSDGDLITLGENFICAPGQTDVVCNHERLSVLRGRYDLADRLDNHNSAPNEYIAGHAVTVDPTDSKKVTIRVGWPDPKPHPCAIDGDRRHMSPQEELRVAVSYGTLEPVAAALKAGASVHEPGPAGGWLPIHTAASCGNLGILKLLIEHEANIHHATSRLGAQPLHLAAKEGHVDVVEFLLEQRADINAKDRNWQTPVSLACQKGRLKVVEFLADFDADLTSCDEGRATPYDWSVCGLSYIGDKYEEYEKICDTLQRRGAKVQGENLGPLERCPYPSSRGFTVQYINNRRGRWQRHSKEHRFNMVLKRHAGARRALHRARPSPPAAVQLSQARAINEMDAAAARGDVVTSARHFNQLRHTRLSNSSFLWNLMLKAYACAGDHRGAREHLCQMLSFQVHPTHRTFGKVMKAAARRGLPSESERAWREFLQSLRAANYAPLQDQDFRLKVNMMVDAAANAGDAERAVYWLRQLGDAADCWSYAGVLKAHASQSNAPEAVSCLQQMRSRRLTPDSVCFVAAITACGRSGDVDGALDLLQQMERDSDSCKARIQADLDAASTSVVNAFAKSSNVVGAEEWLEKSRTTPTLQMYHTLLDAAGRSGLPQRAEHFFRCMLAAGHQPSAQSAGALIAAVLGSETSLSGIRRKSKTQLEVLQSLNLGLEKSAPIHLALTDAFSRCSLWTSALSQLSTMAGDGCAPSVQAYTAAITACGRALQISKMKHLFDVIADLRLRRDEVVYGSCIHAAARSRDRSLAEELLAQMLGECLEPNLRTLQSLRKVMSVDEFQHRIAITAEEIMGEKERIDMKVCWKYTPAMGESGPAPRHVAEVGTLTMLDPNSMSECLVSLTTLVKKQMTPYAPMILSFRTATAETGKRYESLEGRMRLRIYFVRTVALRATFTDGAIIEDNQGEDELNEARQYICGKLFREVWSSDEELGFPMPRGCYYRTYGQTQELNMLFDRKNGLSPGKYYQVVLMGVAMDEAIRDGEYVHIFTTDDVDLHPYIALERGIATLYRSPQDPAYGSQGVKFAETDGVKISSGSGTEMLELEGGTELRLELKGDPLGGGISASAVLRLYLWPLTQWNVANACTVMCIAHDQVSAPCGAVQDCKGDAIIPNFQQNFLRIVLPSAMATMTEFISHTLVFPDLVLPTGGFFSTRLAAQISKADDTKPHYTVSSGDYIYKMHDEGVGVGKLVEFYGDGDQSPYRGDDRNILYANLVLPSTLFAAVQTGDAYMTLTLPTGYECVRTPDINGESPWRAEDDLGVFQGKIPQGTGSPDEGGGTRGWSVNENQCVYTLRQNAVIYAGSSLYIRVTANNPDTALQRMDPTNRWQVSLTSKGYHQYEVTFPPVIFNTVMQNFSSNTAVLGKITQPLIVPSNWMYSEGGVVMAQGFLNIFFRSEQGTGVESSVHVEAPAGFSFSPNPCRVQDLEDVYYSTPGQMGSPTHRLPGIVSCDHRSYPYNHAAVKLTGAILSNSNYAFGLWVSNAEVYAESQRTGWRIYTLDMNDFKVDGTPMPIPALAHTATSLAMPDAMLSFGLYRAQINTQTTLNVQVSIESSVPYTMSMQRTWVTVLPLRVGEQITSTLRVAAPMGYEWDFANSEFRHLAPFPNTTESLWLMGATGTLPGRYPQRQGNVLLWSQARMYWPNETYGFQTYIRVPDRTPSAAPNWFIFEFGYDSVPRICCLAVATTEHWDDHGLEHLLCWLEFAELLPCSVVSKRWCSILLPAGRPTGLPWRQAVVWLSGSCFSVCEVQDQGLVARWPGIEVFLPTRELSDSLVALPLGARPIAEVLPIQSWPGIDCRSLIYQTLSWPVSAYTHPERSTSNSRFFSAGKCLPLCPLCAGVAFYQGSGFTRADIATGWHGFLLCSLGPCSERSLLLSTLFANMGVTEDMVPNIAVQLRPASGEEEEEALVEDATGDVAPGLDARGEMGMEIIDSFSTLWRGPKSSMAQNIISIALPCSFRLRIAGVCLAELGIMAFFCEQVNKTACTSRTRVGRYLDDQPARMPRAHVFGTRMTTSYEAWPAWLPPNSLKSTEADSSEPCPYCGASGFLLNSAVLSVLSWEAEKTALAFQPVEDGNSLATRHAASAVPAPSVQSLTNAAMEYNTNVEGKEVRDPEVIYLARSRTRVCHRYFDGDGLRCIIGPSVWSTPILVPPRRWRGSRATESYDESQWMAPQANTPVIVEIDEVAPATPPKASPINPVTRSSPTGQEPTRPFDETINTKEPFHSYGISEFRKDPPSGEGMECAIPFASSVRSKSALGIPDYPILSIVEAMAGRGGNKQPPILLGGASVPVPAGDGDLDGGDDLMSPARKRQGGGGLDQVLPSKKEKVEVETVTLDVAKIRGLLGEQSRELLAAQQGQLEKAMKEMEARVDCRVTQVEGQVAALAGQNGALESKVAGLEAALQELAGAVKEGRAHGSRASEDEVGAERRRRSLALLPIAARTGESEADKRARMFKFVSYFASNDLYSGAGTKLWCSFSKTPEERAVAGHASLVKRVVTSFDSDLAADNLDFEYKTGTAWGPDGMLCSARLPIPPKHDHKGIDHFGEAPHRYWIDVGLMSKLVGKSVKQVREAVEQSRR</sequence>
<dbReference type="SUPFAM" id="SSF48403">
    <property type="entry name" value="Ankyrin repeat"/>
    <property type="match status" value="1"/>
</dbReference>
<dbReference type="InterPro" id="IPR036770">
    <property type="entry name" value="Ankyrin_rpt-contain_sf"/>
</dbReference>
<feature type="compositionally biased region" description="Polar residues" evidence="4">
    <location>
        <begin position="2526"/>
        <end position="2537"/>
    </location>
</feature>
<organism evidence="6 7">
    <name type="scientific">Symbiodinium microadriaticum</name>
    <name type="common">Dinoflagellate</name>
    <name type="synonym">Zooxanthella microadriatica</name>
    <dbReference type="NCBI Taxonomy" id="2951"/>
    <lineage>
        <taxon>Eukaryota</taxon>
        <taxon>Sar</taxon>
        <taxon>Alveolata</taxon>
        <taxon>Dinophyceae</taxon>
        <taxon>Suessiales</taxon>
        <taxon>Symbiodiniaceae</taxon>
        <taxon>Symbiodinium</taxon>
    </lineage>
</organism>
<feature type="chain" id="PRO_5012570720" evidence="5">
    <location>
        <begin position="17"/>
        <end position="2907"/>
    </location>
</feature>
<dbReference type="Proteomes" id="UP000186817">
    <property type="component" value="Unassembled WGS sequence"/>
</dbReference>